<gene>
    <name evidence="10" type="ORF">VTK73DRAFT_7724</name>
</gene>
<proteinExistence type="inferred from homology"/>
<feature type="transmembrane region" description="Helical" evidence="9">
    <location>
        <begin position="77"/>
        <end position="97"/>
    </location>
</feature>
<comment type="caution">
    <text evidence="10">The sequence shown here is derived from an EMBL/GenBank/DDBJ whole genome shotgun (WGS) entry which is preliminary data.</text>
</comment>
<dbReference type="Proteomes" id="UP001586593">
    <property type="component" value="Unassembled WGS sequence"/>
</dbReference>
<comment type="subcellular location">
    <subcellularLocation>
        <location evidence="9">Mitochondrion inner membrane</location>
        <topology evidence="9">Single-pass membrane protein</topology>
    </subcellularLocation>
    <subcellularLocation>
        <location evidence="1">Mitochondrion membrane</location>
        <topology evidence="1">Single-pass membrane protein</topology>
    </subcellularLocation>
</comment>
<evidence type="ECO:0000313" key="10">
    <source>
        <dbReference type="EMBL" id="KAL1858948.1"/>
    </source>
</evidence>
<comment type="function">
    <text evidence="9">Essential component of the TIM23 complex, a complex that mediates the translocation of transit peptide-containing proteins across the mitochondrial inner membrane.</text>
</comment>
<dbReference type="PANTHER" id="PTHR13032">
    <property type="entry name" value="MITOCHONDRIAL IMPORT INNER MEMBRANE TRANSLOCASE SUBUNIT TIM21"/>
    <property type="match status" value="1"/>
</dbReference>
<evidence type="ECO:0000256" key="4">
    <source>
        <dbReference type="ARBA" id="ARBA00022692"/>
    </source>
</evidence>
<dbReference type="EMBL" id="JAZHXJ010000504">
    <property type="protein sequence ID" value="KAL1858948.1"/>
    <property type="molecule type" value="Genomic_DNA"/>
</dbReference>
<evidence type="ECO:0000256" key="1">
    <source>
        <dbReference type="ARBA" id="ARBA00004304"/>
    </source>
</evidence>
<keyword evidence="9" id="KW-0811">Translocation</keyword>
<keyword evidence="7 9" id="KW-0496">Mitochondrion</keyword>
<keyword evidence="9" id="KW-0653">Protein transport</keyword>
<comment type="similarity">
    <text evidence="2 9">Belongs to the TIM21 family.</text>
</comment>
<accession>A0ABR3WCX8</accession>
<protein>
    <recommendedName>
        <fullName evidence="3 9">Mitochondrial import inner membrane translocase subunit Tim21</fullName>
    </recommendedName>
</protein>
<evidence type="ECO:0000256" key="7">
    <source>
        <dbReference type="ARBA" id="ARBA00023128"/>
    </source>
</evidence>
<keyword evidence="6 9" id="KW-1133">Transmembrane helix</keyword>
<dbReference type="Gene3D" id="3.10.450.320">
    <property type="entry name" value="Mitochondrial import inner membrane translocase subunit Tim21"/>
    <property type="match status" value="1"/>
</dbReference>
<dbReference type="Pfam" id="PF08294">
    <property type="entry name" value="TIM21"/>
    <property type="match status" value="1"/>
</dbReference>
<evidence type="ECO:0000256" key="9">
    <source>
        <dbReference type="RuleBase" id="RU367142"/>
    </source>
</evidence>
<organism evidence="10 11">
    <name type="scientific">Phialemonium thermophilum</name>
    <dbReference type="NCBI Taxonomy" id="223376"/>
    <lineage>
        <taxon>Eukaryota</taxon>
        <taxon>Fungi</taxon>
        <taxon>Dikarya</taxon>
        <taxon>Ascomycota</taxon>
        <taxon>Pezizomycotina</taxon>
        <taxon>Sordariomycetes</taxon>
        <taxon>Sordariomycetidae</taxon>
        <taxon>Cephalothecales</taxon>
        <taxon>Cephalothecaceae</taxon>
        <taxon>Phialemonium</taxon>
    </lineage>
</organism>
<dbReference type="InterPro" id="IPR038552">
    <property type="entry name" value="Tim21_IMS_sf"/>
</dbReference>
<comment type="subunit">
    <text evidence="9">Component of the TIM23 complex.</text>
</comment>
<keyword evidence="11" id="KW-1185">Reference proteome</keyword>
<evidence type="ECO:0000256" key="8">
    <source>
        <dbReference type="ARBA" id="ARBA00023136"/>
    </source>
</evidence>
<name>A0ABR3WCX8_9PEZI</name>
<evidence type="ECO:0000256" key="5">
    <source>
        <dbReference type="ARBA" id="ARBA00022946"/>
    </source>
</evidence>
<evidence type="ECO:0000256" key="2">
    <source>
        <dbReference type="ARBA" id="ARBA00010867"/>
    </source>
</evidence>
<keyword evidence="9" id="KW-0813">Transport</keyword>
<dbReference type="InterPro" id="IPR013261">
    <property type="entry name" value="Tim21"/>
</dbReference>
<evidence type="ECO:0000256" key="3">
    <source>
        <dbReference type="ARBA" id="ARBA00020726"/>
    </source>
</evidence>
<evidence type="ECO:0000313" key="11">
    <source>
        <dbReference type="Proteomes" id="UP001586593"/>
    </source>
</evidence>
<keyword evidence="8 9" id="KW-0472">Membrane</keyword>
<keyword evidence="5" id="KW-0809">Transit peptide</keyword>
<keyword evidence="4 9" id="KW-0812">Transmembrane</keyword>
<sequence>MVKLSIPYALARPGVVVPSTSHLTRSPPARLHRAYATHGPEAAARRRAVTAFNDDGHVPWTELSAGEKTARAAQQTFNFGLVIVGVVLTGGVGYVLYQEVFSPSGKAAYFNRAVDRIKKDPRCLELLGDSRKITAYGEETNNKWRRARPIASTTSKDAQGNEHLLIQFNVQGPKNSGRVHMHLIKPAGAKELQYKYFYVDVPGQDRVYLENSEASTASRKEGDKQGFKLFGVKWS</sequence>
<evidence type="ECO:0000256" key="6">
    <source>
        <dbReference type="ARBA" id="ARBA00022989"/>
    </source>
</evidence>
<keyword evidence="9" id="KW-0999">Mitochondrion inner membrane</keyword>
<reference evidence="10 11" key="1">
    <citation type="journal article" date="2024" name="Commun. Biol.">
        <title>Comparative genomic analysis of thermophilic fungi reveals convergent evolutionary adaptations and gene losses.</title>
        <authorList>
            <person name="Steindorff A.S."/>
            <person name="Aguilar-Pontes M.V."/>
            <person name="Robinson A.J."/>
            <person name="Andreopoulos B."/>
            <person name="LaButti K."/>
            <person name="Kuo A."/>
            <person name="Mondo S."/>
            <person name="Riley R."/>
            <person name="Otillar R."/>
            <person name="Haridas S."/>
            <person name="Lipzen A."/>
            <person name="Grimwood J."/>
            <person name="Schmutz J."/>
            <person name="Clum A."/>
            <person name="Reid I.D."/>
            <person name="Moisan M.C."/>
            <person name="Butler G."/>
            <person name="Nguyen T.T.M."/>
            <person name="Dewar K."/>
            <person name="Conant G."/>
            <person name="Drula E."/>
            <person name="Henrissat B."/>
            <person name="Hansel C."/>
            <person name="Singer S."/>
            <person name="Hutchinson M.I."/>
            <person name="de Vries R.P."/>
            <person name="Natvig D.O."/>
            <person name="Powell A.J."/>
            <person name="Tsang A."/>
            <person name="Grigoriev I.V."/>
        </authorList>
    </citation>
    <scope>NUCLEOTIDE SEQUENCE [LARGE SCALE GENOMIC DNA]</scope>
    <source>
        <strain evidence="10 11">ATCC 24622</strain>
    </source>
</reference>
<dbReference type="PANTHER" id="PTHR13032:SF6">
    <property type="entry name" value="MITOCHONDRIAL IMPORT INNER MEMBRANE TRANSLOCASE SUBUNIT TIM21"/>
    <property type="match status" value="1"/>
</dbReference>